<reference evidence="8 9" key="1">
    <citation type="submission" date="2024-06" db="EMBL/GenBank/DDBJ databases">
        <title>A chromosome level genome sequence of Diviner's sage (Salvia divinorum).</title>
        <authorList>
            <person name="Ford S.A."/>
            <person name="Ro D.-K."/>
            <person name="Ness R.W."/>
            <person name="Phillips M.A."/>
        </authorList>
    </citation>
    <scope>NUCLEOTIDE SEQUENCE [LARGE SCALE GENOMIC DNA]</scope>
    <source>
        <strain evidence="8">SAF-2024a</strain>
        <tissue evidence="8">Leaf</tissue>
    </source>
</reference>
<dbReference type="Proteomes" id="UP001567538">
    <property type="component" value="Unassembled WGS sequence"/>
</dbReference>
<comment type="similarity">
    <text evidence="6">Belongs to the DESIGUAL family.</text>
</comment>
<name>A0ABD1FLC2_SALDI</name>
<gene>
    <name evidence="8" type="ORF">AAHA92_32322</name>
</gene>
<feature type="transmembrane region" description="Helical" evidence="7">
    <location>
        <begin position="92"/>
        <end position="112"/>
    </location>
</feature>
<feature type="transmembrane region" description="Helical" evidence="7">
    <location>
        <begin position="132"/>
        <end position="156"/>
    </location>
</feature>
<comment type="caution">
    <text evidence="8">The sequence shown here is derived from an EMBL/GenBank/DDBJ whole genome shotgun (WGS) entry which is preliminary data.</text>
</comment>
<keyword evidence="3" id="KW-0732">Signal</keyword>
<dbReference type="EMBL" id="JBEAFC010000014">
    <property type="protein sequence ID" value="KAL1532295.1"/>
    <property type="molecule type" value="Genomic_DNA"/>
</dbReference>
<proteinExistence type="inferred from homology"/>
<dbReference type="GO" id="GO:0012505">
    <property type="term" value="C:endomembrane system"/>
    <property type="evidence" value="ECO:0007669"/>
    <property type="project" value="UniProtKB-SubCell"/>
</dbReference>
<dbReference type="InterPro" id="IPR009606">
    <property type="entry name" value="DEAL/Modifying_wall_lignin1/2"/>
</dbReference>
<sequence length="175" mass="18658">MYMQALNRYTFSSIALVSFALCLAAELKKTKIDDLVLDGKLCYLPRSASFELGITGLICLSITQVAGSLFVYREVSSRERGGSFTVTRSLLVLSWIGFGVAVVLLSAASSMNQSQAFGEGWLDGECYLVKDGVYIGSATLTLLALGSALGSGIVAVRKNKAEETQGSLVHVKVDT</sequence>
<evidence type="ECO:0000256" key="1">
    <source>
        <dbReference type="ARBA" id="ARBA00004127"/>
    </source>
</evidence>
<evidence type="ECO:0000256" key="2">
    <source>
        <dbReference type="ARBA" id="ARBA00022692"/>
    </source>
</evidence>
<evidence type="ECO:0000313" key="9">
    <source>
        <dbReference type="Proteomes" id="UP001567538"/>
    </source>
</evidence>
<feature type="transmembrane region" description="Helical" evidence="7">
    <location>
        <begin position="48"/>
        <end position="72"/>
    </location>
</feature>
<evidence type="ECO:0000256" key="4">
    <source>
        <dbReference type="ARBA" id="ARBA00022989"/>
    </source>
</evidence>
<keyword evidence="2 7" id="KW-0812">Transmembrane</keyword>
<evidence type="ECO:0000256" key="7">
    <source>
        <dbReference type="SAM" id="Phobius"/>
    </source>
</evidence>
<comment type="subcellular location">
    <subcellularLocation>
        <location evidence="1">Endomembrane system</location>
        <topology evidence="1">Multi-pass membrane protein</topology>
    </subcellularLocation>
</comment>
<protein>
    <submittedName>
        <fullName evidence="8">Protein MODIFYING WALL LIGNIN-1-like</fullName>
    </submittedName>
</protein>
<dbReference type="InterPro" id="IPR052222">
    <property type="entry name" value="DESIGUAL"/>
</dbReference>
<keyword evidence="5 7" id="KW-0472">Membrane</keyword>
<evidence type="ECO:0000256" key="3">
    <source>
        <dbReference type="ARBA" id="ARBA00022729"/>
    </source>
</evidence>
<accession>A0ABD1FLC2</accession>
<evidence type="ECO:0000256" key="6">
    <source>
        <dbReference type="ARBA" id="ARBA00029467"/>
    </source>
</evidence>
<evidence type="ECO:0000256" key="5">
    <source>
        <dbReference type="ARBA" id="ARBA00023136"/>
    </source>
</evidence>
<keyword evidence="9" id="KW-1185">Reference proteome</keyword>
<dbReference type="AlphaFoldDB" id="A0ABD1FLC2"/>
<organism evidence="8 9">
    <name type="scientific">Salvia divinorum</name>
    <name type="common">Maria pastora</name>
    <name type="synonym">Diviner's sage</name>
    <dbReference type="NCBI Taxonomy" id="28513"/>
    <lineage>
        <taxon>Eukaryota</taxon>
        <taxon>Viridiplantae</taxon>
        <taxon>Streptophyta</taxon>
        <taxon>Embryophyta</taxon>
        <taxon>Tracheophyta</taxon>
        <taxon>Spermatophyta</taxon>
        <taxon>Magnoliopsida</taxon>
        <taxon>eudicotyledons</taxon>
        <taxon>Gunneridae</taxon>
        <taxon>Pentapetalae</taxon>
        <taxon>asterids</taxon>
        <taxon>lamiids</taxon>
        <taxon>Lamiales</taxon>
        <taxon>Lamiaceae</taxon>
        <taxon>Nepetoideae</taxon>
        <taxon>Mentheae</taxon>
        <taxon>Salviinae</taxon>
        <taxon>Salvia</taxon>
        <taxon>Salvia subgen. Calosphace</taxon>
    </lineage>
</organism>
<dbReference type="PANTHER" id="PTHR31769">
    <property type="entry name" value="OS07G0462200 PROTEIN-RELATED"/>
    <property type="match status" value="1"/>
</dbReference>
<dbReference type="Pfam" id="PF06749">
    <property type="entry name" value="DUF1218"/>
    <property type="match status" value="1"/>
</dbReference>
<keyword evidence="4 7" id="KW-1133">Transmembrane helix</keyword>
<evidence type="ECO:0000313" key="8">
    <source>
        <dbReference type="EMBL" id="KAL1532295.1"/>
    </source>
</evidence>